<evidence type="ECO:0000256" key="4">
    <source>
        <dbReference type="PIRSR" id="PIRSR603782-2"/>
    </source>
</evidence>
<dbReference type="Gene3D" id="3.40.30.10">
    <property type="entry name" value="Glutaredoxin"/>
    <property type="match status" value="1"/>
</dbReference>
<evidence type="ECO:0000256" key="3">
    <source>
        <dbReference type="PIRSR" id="PIRSR603782-1"/>
    </source>
</evidence>
<dbReference type="Pfam" id="PF02630">
    <property type="entry name" value="SCO1-SenC"/>
    <property type="match status" value="1"/>
</dbReference>
<evidence type="ECO:0000256" key="1">
    <source>
        <dbReference type="ARBA" id="ARBA00010996"/>
    </source>
</evidence>
<dbReference type="PANTHER" id="PTHR12151">
    <property type="entry name" value="ELECTRON TRANSPORT PROTIN SCO1/SENC FAMILY MEMBER"/>
    <property type="match status" value="1"/>
</dbReference>
<dbReference type="InterPro" id="IPR036249">
    <property type="entry name" value="Thioredoxin-like_sf"/>
</dbReference>
<keyword evidence="5" id="KW-0472">Membrane</keyword>
<sequence length="196" mass="22746">MKLDKKAGLLLVTGVVIIGGLLYWLFLEKTSLEYYGEFPNTELKTIEGETYSFTESTDKVRLVEFLFLNCPDVCPTTTVKMQWLQEKLKEEGLFGDKVEFVMITFDPERDTVERLEEYAKNMSLDRSGWVIIRDEEEKIKEVTGALNYFVQEQGDFIIHTTKTYLVDEEGNIRAQLGMGEEFNEEEALKQIKTLLR</sequence>
<reference evidence="7 8" key="1">
    <citation type="submission" date="2018-07" db="EMBL/GenBank/DDBJ databases">
        <title>Lottiidibacillus patelloidae gen. nov., sp. nov., isolated from the intestinal tract of a marine limpet and the reclassification of B. taeanensis BH030017T, B. algicola KMM 3737T and B. hwajinpoensis SW-72T as genus Lottiidibacillus.</title>
        <authorList>
            <person name="Liu R."/>
            <person name="Huang Z."/>
        </authorList>
    </citation>
    <scope>NUCLEOTIDE SEQUENCE [LARGE SCALE GENOMIC DNA]</scope>
    <source>
        <strain evidence="7 8">BH030017</strain>
    </source>
</reference>
<dbReference type="Proteomes" id="UP000253314">
    <property type="component" value="Unassembled WGS sequence"/>
</dbReference>
<organism evidence="7 8">
    <name type="scientific">Bacillus taeanensis</name>
    <dbReference type="NCBI Taxonomy" id="273032"/>
    <lineage>
        <taxon>Bacteria</taxon>
        <taxon>Bacillati</taxon>
        <taxon>Bacillota</taxon>
        <taxon>Bacilli</taxon>
        <taxon>Bacillales</taxon>
        <taxon>Bacillaceae</taxon>
        <taxon>Bacillus</taxon>
    </lineage>
</organism>
<proteinExistence type="inferred from homology"/>
<protein>
    <submittedName>
        <fullName evidence="7">SCO family protein</fullName>
    </submittedName>
</protein>
<dbReference type="EMBL" id="QOCW01000038">
    <property type="protein sequence ID" value="RBW67411.1"/>
    <property type="molecule type" value="Genomic_DNA"/>
</dbReference>
<keyword evidence="4" id="KW-1015">Disulfide bond</keyword>
<feature type="binding site" evidence="3">
    <location>
        <position position="74"/>
    </location>
    <ligand>
        <name>Cu cation</name>
        <dbReference type="ChEBI" id="CHEBI:23378"/>
    </ligand>
</feature>
<feature type="binding site" evidence="3">
    <location>
        <position position="70"/>
    </location>
    <ligand>
        <name>Cu cation</name>
        <dbReference type="ChEBI" id="CHEBI:23378"/>
    </ligand>
</feature>
<dbReference type="GO" id="GO:0046872">
    <property type="term" value="F:metal ion binding"/>
    <property type="evidence" value="ECO:0007669"/>
    <property type="project" value="UniProtKB-KW"/>
</dbReference>
<dbReference type="InterPro" id="IPR003782">
    <property type="entry name" value="SCO1/SenC"/>
</dbReference>
<dbReference type="AlphaFoldDB" id="A0A366XTX5"/>
<comment type="similarity">
    <text evidence="1">Belongs to the SCO1/2 family.</text>
</comment>
<comment type="caution">
    <text evidence="7">The sequence shown here is derived from an EMBL/GenBank/DDBJ whole genome shotgun (WGS) entry which is preliminary data.</text>
</comment>
<dbReference type="PROSITE" id="PS51352">
    <property type="entry name" value="THIOREDOXIN_2"/>
    <property type="match status" value="1"/>
</dbReference>
<accession>A0A366XTX5</accession>
<dbReference type="SUPFAM" id="SSF52833">
    <property type="entry name" value="Thioredoxin-like"/>
    <property type="match status" value="1"/>
</dbReference>
<feature type="disulfide bond" description="Redox-active" evidence="4">
    <location>
        <begin position="70"/>
        <end position="74"/>
    </location>
</feature>
<dbReference type="CDD" id="cd02968">
    <property type="entry name" value="SCO"/>
    <property type="match status" value="1"/>
</dbReference>
<dbReference type="PANTHER" id="PTHR12151:SF25">
    <property type="entry name" value="LINALOOL DEHYDRATASE_ISOMERASE DOMAIN-CONTAINING PROTEIN"/>
    <property type="match status" value="1"/>
</dbReference>
<name>A0A366XTX5_9BACI</name>
<keyword evidence="5" id="KW-0812">Transmembrane</keyword>
<keyword evidence="8" id="KW-1185">Reference proteome</keyword>
<feature type="binding site" evidence="3">
    <location>
        <position position="159"/>
    </location>
    <ligand>
        <name>Cu cation</name>
        <dbReference type="ChEBI" id="CHEBI:23378"/>
    </ligand>
</feature>
<evidence type="ECO:0000313" key="7">
    <source>
        <dbReference type="EMBL" id="RBW67411.1"/>
    </source>
</evidence>
<keyword evidence="3" id="KW-0479">Metal-binding</keyword>
<keyword evidence="5" id="KW-1133">Transmembrane helix</keyword>
<gene>
    <name evidence="7" type="ORF">DS031_22345</name>
</gene>
<evidence type="ECO:0000259" key="6">
    <source>
        <dbReference type="PROSITE" id="PS51352"/>
    </source>
</evidence>
<dbReference type="OrthoDB" id="9811998at2"/>
<evidence type="ECO:0000256" key="2">
    <source>
        <dbReference type="ARBA" id="ARBA00023008"/>
    </source>
</evidence>
<feature type="transmembrane region" description="Helical" evidence="5">
    <location>
        <begin position="7"/>
        <end position="26"/>
    </location>
</feature>
<dbReference type="RefSeq" id="WP_113808380.1">
    <property type="nucleotide sequence ID" value="NZ_QOCW01000038.1"/>
</dbReference>
<keyword evidence="2 3" id="KW-0186">Copper</keyword>
<dbReference type="InterPro" id="IPR013766">
    <property type="entry name" value="Thioredoxin_domain"/>
</dbReference>
<evidence type="ECO:0000313" key="8">
    <source>
        <dbReference type="Proteomes" id="UP000253314"/>
    </source>
</evidence>
<evidence type="ECO:0000256" key="5">
    <source>
        <dbReference type="SAM" id="Phobius"/>
    </source>
</evidence>
<feature type="domain" description="Thioredoxin" evidence="6">
    <location>
        <begin position="32"/>
        <end position="196"/>
    </location>
</feature>